<dbReference type="PROSITE" id="PS51186">
    <property type="entry name" value="GNAT"/>
    <property type="match status" value="1"/>
</dbReference>
<evidence type="ECO:0000256" key="1">
    <source>
        <dbReference type="SAM" id="MobiDB-lite"/>
    </source>
</evidence>
<dbReference type="EMBL" id="BSUJ01000001">
    <property type="protein sequence ID" value="GMA19486.1"/>
    <property type="molecule type" value="Genomic_DNA"/>
</dbReference>
<dbReference type="SMART" id="SM00881">
    <property type="entry name" value="CoA_binding"/>
    <property type="match status" value="1"/>
</dbReference>
<evidence type="ECO:0000259" key="2">
    <source>
        <dbReference type="PROSITE" id="PS51186"/>
    </source>
</evidence>
<protein>
    <recommendedName>
        <fullName evidence="2">N-acetyltransferase domain-containing protein</fullName>
    </recommendedName>
</protein>
<dbReference type="SUPFAM" id="SSF55729">
    <property type="entry name" value="Acyl-CoA N-acyltransferases (Nat)"/>
    <property type="match status" value="1"/>
</dbReference>
<dbReference type="Gene3D" id="3.40.50.720">
    <property type="entry name" value="NAD(P)-binding Rossmann-like Domain"/>
    <property type="match status" value="1"/>
</dbReference>
<dbReference type="Pfam" id="PF13380">
    <property type="entry name" value="CoA_binding_2"/>
    <property type="match status" value="1"/>
</dbReference>
<accession>A0ABQ6HM85</accession>
<gene>
    <name evidence="3" type="ORF">GCM10025862_15070</name>
</gene>
<feature type="domain" description="N-acetyltransferase" evidence="2">
    <location>
        <begin position="8"/>
        <end position="162"/>
    </location>
</feature>
<feature type="region of interest" description="Disordered" evidence="1">
    <location>
        <begin position="351"/>
        <end position="415"/>
    </location>
</feature>
<dbReference type="Pfam" id="PF13302">
    <property type="entry name" value="Acetyltransf_3"/>
    <property type="match status" value="1"/>
</dbReference>
<feature type="compositionally biased region" description="Low complexity" evidence="1">
    <location>
        <begin position="363"/>
        <end position="415"/>
    </location>
</feature>
<dbReference type="SUPFAM" id="SSF51735">
    <property type="entry name" value="NAD(P)-binding Rossmann-fold domains"/>
    <property type="match status" value="1"/>
</dbReference>
<comment type="caution">
    <text evidence="3">The sequence shown here is derived from an EMBL/GenBank/DDBJ whole genome shotgun (WGS) entry which is preliminary data.</text>
</comment>
<keyword evidence="4" id="KW-1185">Reference proteome</keyword>
<dbReference type="Proteomes" id="UP001157109">
    <property type="component" value="Unassembled WGS sequence"/>
</dbReference>
<dbReference type="Gene3D" id="3.40.630.30">
    <property type="match status" value="1"/>
</dbReference>
<sequence>MLRDGSVCHLRPIRPEDKDAVQAFHMRQSAESVYLRFFAPIKQLSARDLDRFTVVDNVSRVGLVATVRDEIIGIGRFDLIDADKAEVAFNISDHYQGKGIGSVLLEHLAAIGLELGVKEFVADVLPQNRKMMNVFTDAGYEVSHHFEDGVIAVSFEIAPTVRSEVVRLSREHRAESMSIRTLLAPRSVVVVGASRRPDSAGHRILADILDYGFTGSVYVVHPEADELLGLTPYRRIVDIGEPVDLAVIAVPAEQALACVEDCAAAGVRSLVVLSAGFAEAGRPGGACSWSCATPLTAAGCACSARTATAWSTPTRRCGSTPPPSPTCHRPATWACSCRAVCSPSRCSGLPSDAASASRRRRPPATGSTSPATTSCSTGSTTTPPSRSACTSSRSATRASSPASPVSSAWPSRSSW</sequence>
<dbReference type="InterPro" id="IPR016181">
    <property type="entry name" value="Acyl_CoA_acyltransferase"/>
</dbReference>
<dbReference type="InterPro" id="IPR003781">
    <property type="entry name" value="CoA-bd"/>
</dbReference>
<dbReference type="PANTHER" id="PTHR42793:SF1">
    <property type="entry name" value="PEPTIDYL-LYSINE N-ACETYLTRANSFERASE PATZ"/>
    <property type="match status" value="1"/>
</dbReference>
<organism evidence="3 4">
    <name type="scientific">Arsenicicoccus piscis</name>
    <dbReference type="NCBI Taxonomy" id="673954"/>
    <lineage>
        <taxon>Bacteria</taxon>
        <taxon>Bacillati</taxon>
        <taxon>Actinomycetota</taxon>
        <taxon>Actinomycetes</taxon>
        <taxon>Micrococcales</taxon>
        <taxon>Intrasporangiaceae</taxon>
        <taxon>Arsenicicoccus</taxon>
    </lineage>
</organism>
<proteinExistence type="predicted"/>
<dbReference type="InterPro" id="IPR000182">
    <property type="entry name" value="GNAT_dom"/>
</dbReference>
<evidence type="ECO:0000313" key="4">
    <source>
        <dbReference type="Proteomes" id="UP001157109"/>
    </source>
</evidence>
<dbReference type="PANTHER" id="PTHR42793">
    <property type="entry name" value="COA BINDING DOMAIN CONTAINING PROTEIN"/>
    <property type="match status" value="1"/>
</dbReference>
<reference evidence="4" key="1">
    <citation type="journal article" date="2019" name="Int. J. Syst. Evol. Microbiol.">
        <title>The Global Catalogue of Microorganisms (GCM) 10K type strain sequencing project: providing services to taxonomists for standard genome sequencing and annotation.</title>
        <authorList>
            <consortium name="The Broad Institute Genomics Platform"/>
            <consortium name="The Broad Institute Genome Sequencing Center for Infectious Disease"/>
            <person name="Wu L."/>
            <person name="Ma J."/>
        </authorList>
    </citation>
    <scope>NUCLEOTIDE SEQUENCE [LARGE SCALE GENOMIC DNA]</scope>
    <source>
        <strain evidence="4">NBRC 105830</strain>
    </source>
</reference>
<dbReference type="CDD" id="cd04301">
    <property type="entry name" value="NAT_SF"/>
    <property type="match status" value="1"/>
</dbReference>
<evidence type="ECO:0000313" key="3">
    <source>
        <dbReference type="EMBL" id="GMA19486.1"/>
    </source>
</evidence>
<name>A0ABQ6HM85_9MICO</name>
<dbReference type="InterPro" id="IPR036291">
    <property type="entry name" value="NAD(P)-bd_dom_sf"/>
</dbReference>